<sequence>MRKFNNKFKDYGYLLYRWVNPLVDPFKLIGAVPRYIGFFRDWVKYSMLNGAETIKILDTYPCIHDKTQTTSFDSHYFYQNIWAFKKIYESKVDHHVDVGSHIDFVGFLTAIAKVTFIDIRPLVAKLENFDSREGDILSMPFEDNSIQSLSCLHVAEHIGLGRYGGILDPIGTKKACEELSRILAKNGNLYFSLPVGKPRLCFDAHRIHSPQQIIEYFSELELVELSGIDDNVNFIRNVDMSILENSDYACGLFQFTKK</sequence>
<organism evidence="1 2">
    <name type="scientific">Candidatus Argoarchaeum ethanivorans</name>
    <dbReference type="NCBI Taxonomy" id="2608793"/>
    <lineage>
        <taxon>Archaea</taxon>
        <taxon>Methanobacteriati</taxon>
        <taxon>Methanobacteriota</taxon>
        <taxon>Stenosarchaea group</taxon>
        <taxon>Methanomicrobia</taxon>
        <taxon>Methanosarcinales</taxon>
        <taxon>Methanosarcinales incertae sedis</taxon>
        <taxon>GOM Arc I cluster</taxon>
        <taxon>Candidatus Argoarchaeum</taxon>
    </lineage>
</organism>
<name>A0A811T3D0_9EURY</name>
<accession>A0A811T3D0</accession>
<dbReference type="InterPro" id="IPR004951">
    <property type="entry name" value="DUF268_CAE_spp"/>
</dbReference>
<dbReference type="AlphaFoldDB" id="A0A811T3D0"/>
<dbReference type="SUPFAM" id="SSF53335">
    <property type="entry name" value="S-adenosyl-L-methionine-dependent methyltransferases"/>
    <property type="match status" value="1"/>
</dbReference>
<evidence type="ECO:0000313" key="1">
    <source>
        <dbReference type="EMBL" id="CAD6491644.1"/>
    </source>
</evidence>
<evidence type="ECO:0008006" key="3">
    <source>
        <dbReference type="Google" id="ProtNLM"/>
    </source>
</evidence>
<evidence type="ECO:0000313" key="2">
    <source>
        <dbReference type="Proteomes" id="UP000603056"/>
    </source>
</evidence>
<gene>
    <name evidence="1" type="ORF">FFODKBPE_00185</name>
</gene>
<dbReference type="Proteomes" id="UP000603056">
    <property type="component" value="Unassembled WGS sequence"/>
</dbReference>
<dbReference type="Gene3D" id="3.40.50.150">
    <property type="entry name" value="Vaccinia Virus protein VP39"/>
    <property type="match status" value="1"/>
</dbReference>
<proteinExistence type="predicted"/>
<protein>
    <recommendedName>
        <fullName evidence="3">DUF268 domain-containing protein</fullName>
    </recommendedName>
</protein>
<comment type="caution">
    <text evidence="1">The sequence shown here is derived from an EMBL/GenBank/DDBJ whole genome shotgun (WGS) entry which is preliminary data.</text>
</comment>
<dbReference type="Pfam" id="PF03269">
    <property type="entry name" value="DUF268"/>
    <property type="match status" value="1"/>
</dbReference>
<reference evidence="1" key="1">
    <citation type="submission" date="2020-10" db="EMBL/GenBank/DDBJ databases">
        <authorList>
            <person name="Hahn C.J."/>
            <person name="Laso-Perez R."/>
            <person name="Vulcano F."/>
            <person name="Vaziourakis K.-M."/>
            <person name="Stokke R."/>
            <person name="Steen I.H."/>
            <person name="Teske A."/>
            <person name="Boetius A."/>
            <person name="Liebeke M."/>
            <person name="Amann R."/>
            <person name="Knittel K."/>
        </authorList>
    </citation>
    <scope>NUCLEOTIDE SEQUENCE</scope>
    <source>
        <strain evidence="1">Gfbio:e3339647-f889-4370-9287-4fb5cb688e4c:AG394J04_GoMArc1</strain>
    </source>
</reference>
<dbReference type="EMBL" id="CAJHIP010000004">
    <property type="protein sequence ID" value="CAD6491644.1"/>
    <property type="molecule type" value="Genomic_DNA"/>
</dbReference>
<dbReference type="InterPro" id="IPR029063">
    <property type="entry name" value="SAM-dependent_MTases_sf"/>
</dbReference>